<evidence type="ECO:0000313" key="3">
    <source>
        <dbReference type="Proteomes" id="UP000799440"/>
    </source>
</evidence>
<dbReference type="OrthoDB" id="5035892at2759"/>
<dbReference type="AlphaFoldDB" id="A0A6A6VRU3"/>
<name>A0A6A6VRU3_9PLEO</name>
<keyword evidence="3" id="KW-1185">Reference proteome</keyword>
<dbReference type="EMBL" id="MU006561">
    <property type="protein sequence ID" value="KAF2752300.1"/>
    <property type="molecule type" value="Genomic_DNA"/>
</dbReference>
<dbReference type="Proteomes" id="UP000799440">
    <property type="component" value="Unassembled WGS sequence"/>
</dbReference>
<sequence length="270" mass="29162">MASTTSLSSTIPLLTPAPSCFSDIWADVRSCDGVVSVTSSCTVWSLGRNAPYDYDNVCMTDGFEPLPGTRCPISYTEVDSNTTVLRKGTTTGQLTCCPDVQSFTYIETGFNSVGRCAAVSPTIPGITLDPPWTITFSETSERNLVTHSAVFDPVFDTLVAPAVSMAYAVENGVTCAPNCAPPRQETPSGYCNRECKSWSQIMIVVIVLPILVAVMSFGCCFWCWISGKRRADERIQKNRDRIVAMLNVGNVEGLQPAQATVESVEPGRNA</sequence>
<keyword evidence="1" id="KW-0812">Transmembrane</keyword>
<keyword evidence="1" id="KW-0472">Membrane</keyword>
<organism evidence="2 3">
    <name type="scientific">Sporormia fimetaria CBS 119925</name>
    <dbReference type="NCBI Taxonomy" id="1340428"/>
    <lineage>
        <taxon>Eukaryota</taxon>
        <taxon>Fungi</taxon>
        <taxon>Dikarya</taxon>
        <taxon>Ascomycota</taxon>
        <taxon>Pezizomycotina</taxon>
        <taxon>Dothideomycetes</taxon>
        <taxon>Pleosporomycetidae</taxon>
        <taxon>Pleosporales</taxon>
        <taxon>Sporormiaceae</taxon>
        <taxon>Sporormia</taxon>
    </lineage>
</organism>
<proteinExistence type="predicted"/>
<keyword evidence="1" id="KW-1133">Transmembrane helix</keyword>
<gene>
    <name evidence="2" type="ORF">M011DRAFT_21331</name>
</gene>
<evidence type="ECO:0000313" key="2">
    <source>
        <dbReference type="EMBL" id="KAF2752300.1"/>
    </source>
</evidence>
<evidence type="ECO:0000256" key="1">
    <source>
        <dbReference type="SAM" id="Phobius"/>
    </source>
</evidence>
<reference evidence="2" key="1">
    <citation type="journal article" date="2020" name="Stud. Mycol.">
        <title>101 Dothideomycetes genomes: a test case for predicting lifestyles and emergence of pathogens.</title>
        <authorList>
            <person name="Haridas S."/>
            <person name="Albert R."/>
            <person name="Binder M."/>
            <person name="Bloem J."/>
            <person name="Labutti K."/>
            <person name="Salamov A."/>
            <person name="Andreopoulos B."/>
            <person name="Baker S."/>
            <person name="Barry K."/>
            <person name="Bills G."/>
            <person name="Bluhm B."/>
            <person name="Cannon C."/>
            <person name="Castanera R."/>
            <person name="Culley D."/>
            <person name="Daum C."/>
            <person name="Ezra D."/>
            <person name="Gonzalez J."/>
            <person name="Henrissat B."/>
            <person name="Kuo A."/>
            <person name="Liang C."/>
            <person name="Lipzen A."/>
            <person name="Lutzoni F."/>
            <person name="Magnuson J."/>
            <person name="Mondo S."/>
            <person name="Nolan M."/>
            <person name="Ohm R."/>
            <person name="Pangilinan J."/>
            <person name="Park H.-J."/>
            <person name="Ramirez L."/>
            <person name="Alfaro M."/>
            <person name="Sun H."/>
            <person name="Tritt A."/>
            <person name="Yoshinaga Y."/>
            <person name="Zwiers L.-H."/>
            <person name="Turgeon B."/>
            <person name="Goodwin S."/>
            <person name="Spatafora J."/>
            <person name="Crous P."/>
            <person name="Grigoriev I."/>
        </authorList>
    </citation>
    <scope>NUCLEOTIDE SEQUENCE</scope>
    <source>
        <strain evidence="2">CBS 119925</strain>
    </source>
</reference>
<feature type="transmembrane region" description="Helical" evidence="1">
    <location>
        <begin position="201"/>
        <end position="225"/>
    </location>
</feature>
<accession>A0A6A6VRU3</accession>
<protein>
    <submittedName>
        <fullName evidence="2">Uncharacterized protein</fullName>
    </submittedName>
</protein>